<protein>
    <submittedName>
        <fullName evidence="1">Uncharacterized protein</fullName>
    </submittedName>
</protein>
<evidence type="ECO:0000313" key="1">
    <source>
        <dbReference type="EMBL" id="RVW23864.1"/>
    </source>
</evidence>
<sequence length="79" mass="9102">MKSSVNGSPQLMNLEYATWQRQYQLLVSWLLSSMSESILHRCIEYDFVVSVITSRVESHSLKNVQGLLLAQEIELSSIW</sequence>
<reference evidence="1 2" key="1">
    <citation type="journal article" date="2018" name="PLoS Genet.">
        <title>Population sequencing reveals clonal diversity and ancestral inbreeding in the grapevine cultivar Chardonnay.</title>
        <authorList>
            <person name="Roach M.J."/>
            <person name="Johnson D.L."/>
            <person name="Bohlmann J."/>
            <person name="van Vuuren H.J."/>
            <person name="Jones S.J."/>
            <person name="Pretorius I.S."/>
            <person name="Schmidt S.A."/>
            <person name="Borneman A.R."/>
        </authorList>
    </citation>
    <scope>NUCLEOTIDE SEQUENCE [LARGE SCALE GENOMIC DNA]</scope>
    <source>
        <strain evidence="2">cv. Chardonnay</strain>
        <tissue evidence="1">Leaf</tissue>
    </source>
</reference>
<proteinExistence type="predicted"/>
<gene>
    <name evidence="1" type="ORF">CK203_094644</name>
</gene>
<dbReference type="EMBL" id="QGNW01002184">
    <property type="protein sequence ID" value="RVW23864.1"/>
    <property type="molecule type" value="Genomic_DNA"/>
</dbReference>
<dbReference type="Proteomes" id="UP000288805">
    <property type="component" value="Unassembled WGS sequence"/>
</dbReference>
<name>A0A438CKX3_VITVI</name>
<comment type="caution">
    <text evidence="1">The sequence shown here is derived from an EMBL/GenBank/DDBJ whole genome shotgun (WGS) entry which is preliminary data.</text>
</comment>
<dbReference type="AlphaFoldDB" id="A0A438CKX3"/>
<evidence type="ECO:0000313" key="2">
    <source>
        <dbReference type="Proteomes" id="UP000288805"/>
    </source>
</evidence>
<accession>A0A438CKX3</accession>
<organism evidence="1 2">
    <name type="scientific">Vitis vinifera</name>
    <name type="common">Grape</name>
    <dbReference type="NCBI Taxonomy" id="29760"/>
    <lineage>
        <taxon>Eukaryota</taxon>
        <taxon>Viridiplantae</taxon>
        <taxon>Streptophyta</taxon>
        <taxon>Embryophyta</taxon>
        <taxon>Tracheophyta</taxon>
        <taxon>Spermatophyta</taxon>
        <taxon>Magnoliopsida</taxon>
        <taxon>eudicotyledons</taxon>
        <taxon>Gunneridae</taxon>
        <taxon>Pentapetalae</taxon>
        <taxon>rosids</taxon>
        <taxon>Vitales</taxon>
        <taxon>Vitaceae</taxon>
        <taxon>Viteae</taxon>
        <taxon>Vitis</taxon>
    </lineage>
</organism>